<evidence type="ECO:0000313" key="13">
    <source>
        <dbReference type="EMBL" id="AZA16200.1"/>
    </source>
</evidence>
<feature type="domain" description="ATP-dependent helicase/deoxyribonuclease subunit B N-terminal" evidence="12">
    <location>
        <begin position="6"/>
        <end position="282"/>
    </location>
</feature>
<evidence type="ECO:0000256" key="2">
    <source>
        <dbReference type="ARBA" id="ARBA00022741"/>
    </source>
</evidence>
<comment type="similarity">
    <text evidence="10">Belongs to the helicase family. AddB/RexB type 2 subfamily.</text>
</comment>
<keyword evidence="4 10" id="KW-0378">Hydrolase</keyword>
<evidence type="ECO:0000313" key="15">
    <source>
        <dbReference type="Proteomes" id="UP001200334"/>
    </source>
</evidence>
<keyword evidence="5 10" id="KW-0347">Helicase</keyword>
<dbReference type="PANTHER" id="PTHR30591">
    <property type="entry name" value="RECBCD ENZYME SUBUNIT RECC"/>
    <property type="match status" value="1"/>
</dbReference>
<dbReference type="GO" id="GO:0004386">
    <property type="term" value="F:helicase activity"/>
    <property type="evidence" value="ECO:0007669"/>
    <property type="project" value="UniProtKB-KW"/>
</dbReference>
<evidence type="ECO:0000313" key="14">
    <source>
        <dbReference type="EMBL" id="MCD5564076.1"/>
    </source>
</evidence>
<dbReference type="EC" id="3.1.-.-" evidence="10"/>
<keyword evidence="8 10" id="KW-0238">DNA-binding</keyword>
<evidence type="ECO:0000256" key="3">
    <source>
        <dbReference type="ARBA" id="ARBA00022763"/>
    </source>
</evidence>
<dbReference type="Gene3D" id="3.40.50.300">
    <property type="entry name" value="P-loop containing nucleotide triphosphate hydrolases"/>
    <property type="match status" value="4"/>
</dbReference>
<gene>
    <name evidence="10" type="primary">rexB</name>
    <name evidence="13" type="ORF">DQL93_06440</name>
    <name evidence="14" type="ORF">LOB85_08205</name>
</gene>
<protein>
    <recommendedName>
        <fullName evidence="10">ATP-dependent helicase/deoxyribonuclease subunit B</fullName>
        <ecNumber evidence="10">3.1.-.-</ecNumber>
    </recommendedName>
    <alternativeName>
        <fullName evidence="10">ATP-dependent helicase/nuclease subunit RexB</fullName>
    </alternativeName>
</protein>
<dbReference type="GO" id="GO:0008409">
    <property type="term" value="F:5'-3' exonuclease activity"/>
    <property type="evidence" value="ECO:0007669"/>
    <property type="project" value="UniProtKB-UniRule"/>
</dbReference>
<dbReference type="GO" id="GO:0005524">
    <property type="term" value="F:ATP binding"/>
    <property type="evidence" value="ECO:0007669"/>
    <property type="project" value="UniProtKB-UniRule"/>
</dbReference>
<dbReference type="InterPro" id="IPR049035">
    <property type="entry name" value="ADDB_N"/>
</dbReference>
<evidence type="ECO:0000256" key="8">
    <source>
        <dbReference type="ARBA" id="ARBA00023125"/>
    </source>
</evidence>
<dbReference type="EMBL" id="JAJNUY010000043">
    <property type="protein sequence ID" value="MCD5564076.1"/>
    <property type="molecule type" value="Genomic_DNA"/>
</dbReference>
<keyword evidence="2 10" id="KW-0547">Nucleotide-binding</keyword>
<dbReference type="EMBL" id="CP031023">
    <property type="protein sequence ID" value="AZA16200.1"/>
    <property type="molecule type" value="Genomic_DNA"/>
</dbReference>
<dbReference type="RefSeq" id="WP_035161078.1">
    <property type="nucleotide sequence ID" value="NZ_CP046131.1"/>
</dbReference>
<dbReference type="Proteomes" id="UP001200334">
    <property type="component" value="Unassembled WGS sequence"/>
</dbReference>
<accession>A0A061C6V0</accession>
<keyword evidence="7 10" id="KW-0067">ATP-binding</keyword>
<dbReference type="Pfam" id="PF12705">
    <property type="entry name" value="PDDEXK_1"/>
    <property type="match status" value="1"/>
</dbReference>
<evidence type="ECO:0000256" key="7">
    <source>
        <dbReference type="ARBA" id="ARBA00022840"/>
    </source>
</evidence>
<dbReference type="InterPro" id="IPR011335">
    <property type="entry name" value="Restrct_endonuc-II-like"/>
</dbReference>
<name>A0A061C6V0_LACDL</name>
<proteinExistence type="inferred from homology"/>
<dbReference type="InterPro" id="IPR014141">
    <property type="entry name" value="DNA_helicase_suRexB"/>
</dbReference>
<dbReference type="PANTHER" id="PTHR30591:SF1">
    <property type="entry name" value="RECBCD ENZYME SUBUNIT RECC"/>
    <property type="match status" value="1"/>
</dbReference>
<keyword evidence="3 10" id="KW-0227">DNA damage</keyword>
<dbReference type="GO" id="GO:0003690">
    <property type="term" value="F:double-stranded DNA binding"/>
    <property type="evidence" value="ECO:0007669"/>
    <property type="project" value="UniProtKB-UniRule"/>
</dbReference>
<comment type="caution">
    <text evidence="10">Lacks conserved residue(s) required for the propagation of feature annotation.</text>
</comment>
<feature type="domain" description="PD-(D/E)XK endonuclease-like" evidence="11">
    <location>
        <begin position="791"/>
        <end position="1129"/>
    </location>
</feature>
<keyword evidence="9 10" id="KW-0234">DNA repair</keyword>
<evidence type="ECO:0000256" key="4">
    <source>
        <dbReference type="ARBA" id="ARBA00022801"/>
    </source>
</evidence>
<sequence length="1179" mass="134605">MIKIITGRQSDPLQTEIIGRAARNYLAQPGKDTFIIVPNHIKFNTEVAAIGKVAQLQGREETSVKNLHVLSFSRLAWFFFKKADLLMPESLDDAAATMILEQIIDKRRDELLLFKNSHANSGMIKQVYSTILQVHTGQLDLGNLLERAADPAVALDLDNETRDKLHDLDLIYQDFLEIVSEKHFATKDELNIQLNQLLASRPDLVSQASFYVTDFSHFSIQEKMTMQLLAAFASEMTFAFKTADGSVIEPAAGEYDYVVQKTIKDLTGYFSAHDFAWEREKIASPVSPARDLNQAWQGQGQPDLDNLQLVKADSRYAEAYFVARTIYDEVALKGCQYRDFLVLAPNLQEYETYLAPILRQNQIPFFDDLQQQMKYHPLVLLLENLGKLLQQAGDTPALLSIMKTRLLIPDWYLEGDAEAGEAAYLRDVDQLENFALAHGIKYSLWQKPLKDFTKAQVIALDQEQYQKWLDRLDKLRDFFVSKISRLARQLKSEKDSMTAVKLFFDFLVKNGVSARLEAWRLKASESGDLQQAQQPEQCWNLLLSLLKDYLLVNPENFAWADFFKMLTAAFSQANFATIPASLDAVTLSEYGMVQTSGYKQVFIIGAANGSLPQINDQPNFLTTENLASLADFFDQEAYLEDSQQLRNLDQEYQFGNALALASDRVYISYPVINSNNDLLDPSIYYKRLLKLVNGREYRQRDLPDTAEKDRTEFARQLLLFLTSPRASLGYLAYAEENSAQSPLVAKLVELSRQYEEEKAEEIAEGMAYDNNPQDISEDLAERLYGKDLLSSVSQLESYYQNSFEYFLNYGLRLRPRAENELNAIQSGNYFHRTFELLLKEMQKKNIEIDKLSELDLELLLKQVRSKILQEPLYQQFLRDPFNEYLFKAFDKTTSKVAQSYRRKQQENKMRATYGELAFGPAEKLAGLVLPLKKFAGQRKISLRGKIDRVDLFNGDQHVLGQLIDYKSSDHSFNLARFASGVDLQMIAYLDVLEKNQDLLAGGRQFDLLGAFYQYVTRKLNSINSSSTGALFDSKLQLKENLLGGEDKLKLSGVFISEPAWYQEVDKALEKKASSPVYRGLKLNKSGGFGKKDNFFSQDEMQELLEYVEALIEDAASEILSGKIALNPFRQGNNTGLAFSDYKDIFYFDQQLPTNSYRDLPSLKKADLLALVEKRLRQRR</sequence>
<dbReference type="HAMAP" id="MF_01453">
    <property type="entry name" value="AddB_type2"/>
    <property type="match status" value="1"/>
</dbReference>
<organism evidence="13">
    <name type="scientific">Lactobacillus delbrueckii subsp. lactis</name>
    <dbReference type="NCBI Taxonomy" id="29397"/>
    <lineage>
        <taxon>Bacteria</taxon>
        <taxon>Bacillati</taxon>
        <taxon>Bacillota</taxon>
        <taxon>Bacilli</taxon>
        <taxon>Lactobacillales</taxon>
        <taxon>Lactobacillaceae</taxon>
        <taxon>Lactobacillus</taxon>
    </lineage>
</organism>
<evidence type="ECO:0000256" key="10">
    <source>
        <dbReference type="HAMAP-Rule" id="MF_01453"/>
    </source>
</evidence>
<evidence type="ECO:0000259" key="11">
    <source>
        <dbReference type="Pfam" id="PF12705"/>
    </source>
</evidence>
<dbReference type="GO" id="GO:0000724">
    <property type="term" value="P:double-strand break repair via homologous recombination"/>
    <property type="evidence" value="ECO:0007669"/>
    <property type="project" value="UniProtKB-UniRule"/>
</dbReference>
<evidence type="ECO:0000256" key="5">
    <source>
        <dbReference type="ARBA" id="ARBA00022806"/>
    </source>
</evidence>
<evidence type="ECO:0000259" key="12">
    <source>
        <dbReference type="Pfam" id="PF21445"/>
    </source>
</evidence>
<keyword evidence="1 10" id="KW-0540">Nuclease</keyword>
<dbReference type="InterPro" id="IPR038726">
    <property type="entry name" value="PDDEXK_AddAB-type"/>
</dbReference>
<evidence type="ECO:0000256" key="9">
    <source>
        <dbReference type="ARBA" id="ARBA00023204"/>
    </source>
</evidence>
<dbReference type="Pfam" id="PF21445">
    <property type="entry name" value="ADDB_N"/>
    <property type="match status" value="1"/>
</dbReference>
<dbReference type="InterPro" id="IPR027417">
    <property type="entry name" value="P-loop_NTPase"/>
</dbReference>
<comment type="subunit">
    <text evidence="10">Heterodimer of AddA and RexB.</text>
</comment>
<reference evidence="14 15" key="2">
    <citation type="submission" date="2021-12" db="EMBL/GenBank/DDBJ databases">
        <title>Antimicrobial susceptibility of Lactobacillus delbrueckii subsp. lactis obtained from milk products and other habitats.</title>
        <authorList>
            <person name="Shani N."/>
        </authorList>
    </citation>
    <scope>NUCLEOTIDE SEQUENCE [LARGE SCALE GENOMIC DNA]</scope>
    <source>
        <strain evidence="14 15">FAM 21755</strain>
    </source>
</reference>
<reference evidence="13" key="1">
    <citation type="submission" date="2018-07" db="EMBL/GenBank/DDBJ databases">
        <authorList>
            <person name="Somerville V."/>
        </authorList>
    </citation>
    <scope>NUCLEOTIDE SEQUENCE</scope>
    <source>
        <strain evidence="13">NWC_2_2</strain>
    </source>
</reference>
<keyword evidence="6 10" id="KW-0269">Exonuclease</keyword>
<dbReference type="SUPFAM" id="SSF52980">
    <property type="entry name" value="Restriction endonuclease-like"/>
    <property type="match status" value="1"/>
</dbReference>
<comment type="cofactor">
    <cofactor evidence="10">
        <name>Mg(2+)</name>
        <dbReference type="ChEBI" id="CHEBI:18420"/>
    </cofactor>
</comment>
<comment type="miscellaneous">
    <text evidence="10">Despite having helicase-like domains, this subunit does not have helicase activity.</text>
</comment>
<dbReference type="AlphaFoldDB" id="A0A061C6V0"/>
<evidence type="ECO:0000256" key="1">
    <source>
        <dbReference type="ARBA" id="ARBA00022722"/>
    </source>
</evidence>
<dbReference type="GO" id="GO:0016817">
    <property type="term" value="F:hydrolase activity, acting on acid anhydrides"/>
    <property type="evidence" value="ECO:0007669"/>
    <property type="project" value="InterPro"/>
</dbReference>
<evidence type="ECO:0000256" key="6">
    <source>
        <dbReference type="ARBA" id="ARBA00022839"/>
    </source>
</evidence>
<comment type="function">
    <text evidence="10">The heterodimer acts as both an ATP-dependent DNA helicase and an ATP-dependent, dual-direction single-stranded exonuclease. Recognizes the chi site generating a DNA molecule suitable for the initiation of homologous recombination. This subunit has 5' -&gt; 3' nuclease activity but not helicase activity.</text>
</comment>
<dbReference type="SUPFAM" id="SSF52540">
    <property type="entry name" value="P-loop containing nucleoside triphosphate hydrolases"/>
    <property type="match status" value="1"/>
</dbReference>